<accession>A0A8C5A783</accession>
<organism evidence="1 2">
    <name type="scientific">Gadus morhua</name>
    <name type="common">Atlantic cod</name>
    <dbReference type="NCBI Taxonomy" id="8049"/>
    <lineage>
        <taxon>Eukaryota</taxon>
        <taxon>Metazoa</taxon>
        <taxon>Chordata</taxon>
        <taxon>Craniata</taxon>
        <taxon>Vertebrata</taxon>
        <taxon>Euteleostomi</taxon>
        <taxon>Actinopterygii</taxon>
        <taxon>Neopterygii</taxon>
        <taxon>Teleostei</taxon>
        <taxon>Neoteleostei</taxon>
        <taxon>Acanthomorphata</taxon>
        <taxon>Zeiogadaria</taxon>
        <taxon>Gadariae</taxon>
        <taxon>Gadiformes</taxon>
        <taxon>Gadoidei</taxon>
        <taxon>Gadidae</taxon>
        <taxon>Gadus</taxon>
    </lineage>
</organism>
<dbReference type="Pfam" id="PF22593">
    <property type="entry name" value="SPMIP11"/>
    <property type="match status" value="1"/>
</dbReference>
<reference evidence="1" key="3">
    <citation type="submission" date="2025-09" db="UniProtKB">
        <authorList>
            <consortium name="Ensembl"/>
        </authorList>
    </citation>
    <scope>IDENTIFICATION</scope>
</reference>
<dbReference type="AlphaFoldDB" id="A0A8C5A783"/>
<keyword evidence="2" id="KW-1185">Reference proteome</keyword>
<evidence type="ECO:0000313" key="1">
    <source>
        <dbReference type="Ensembl" id="ENSGMOP00000027117.1"/>
    </source>
</evidence>
<dbReference type="Proteomes" id="UP000694546">
    <property type="component" value="Chromosome 1"/>
</dbReference>
<proteinExistence type="predicted"/>
<reference evidence="1" key="2">
    <citation type="submission" date="2025-08" db="UniProtKB">
        <authorList>
            <consortium name="Ensembl"/>
        </authorList>
    </citation>
    <scope>IDENTIFICATION</scope>
</reference>
<dbReference type="InterPro" id="IPR038775">
    <property type="entry name" value="SPMIP11"/>
</dbReference>
<dbReference type="PANTHER" id="PTHR35263">
    <property type="entry name" value="TESTIS-EXPRESSED PROTEIN 49"/>
    <property type="match status" value="1"/>
</dbReference>
<name>A0A8C5A783_GADMO</name>
<dbReference type="PANTHER" id="PTHR35263:SF1">
    <property type="entry name" value="TESTIS-EXPRESSED PROTEIN 49"/>
    <property type="match status" value="1"/>
</dbReference>
<dbReference type="GeneTree" id="ENSGT00990000211309"/>
<evidence type="ECO:0000313" key="2">
    <source>
        <dbReference type="Proteomes" id="UP000694546"/>
    </source>
</evidence>
<sequence>MAFFGITNLGYQNPIGDQMITPRGAPYPNQLYRVPLTDNQRYGWSVTKTEGPEPWTQMKRFPRQNSEMTNFVKAMMLTDPDFSLF</sequence>
<dbReference type="OMA" id="KNSEMTF"/>
<reference evidence="1" key="1">
    <citation type="submission" date="2019-07" db="EMBL/GenBank/DDBJ databases">
        <authorList>
            <consortium name="Wellcome Sanger Institute Data Sharing"/>
        </authorList>
    </citation>
    <scope>NUCLEOTIDE SEQUENCE [LARGE SCALE GENOMIC DNA]</scope>
</reference>
<protein>
    <submittedName>
        <fullName evidence="1">Uncharacterized protein</fullName>
    </submittedName>
</protein>
<dbReference type="Ensembl" id="ENSGMOT00000058896.1">
    <property type="protein sequence ID" value="ENSGMOP00000027117.1"/>
    <property type="gene ID" value="ENSGMOG00000035039.1"/>
</dbReference>